<comment type="caution">
    <text evidence="2">The sequence shown here is derived from an EMBL/GenBank/DDBJ whole genome shotgun (WGS) entry which is preliminary data.</text>
</comment>
<dbReference type="PROSITE" id="PS51257">
    <property type="entry name" value="PROKAR_LIPOPROTEIN"/>
    <property type="match status" value="1"/>
</dbReference>
<proteinExistence type="predicted"/>
<name>A0ABR7NQG5_9FIRM</name>
<keyword evidence="3" id="KW-1185">Reference proteome</keyword>
<evidence type="ECO:0000256" key="1">
    <source>
        <dbReference type="SAM" id="SignalP"/>
    </source>
</evidence>
<dbReference type="Pfam" id="PF16868">
    <property type="entry name" value="NMT1_3"/>
    <property type="match status" value="1"/>
</dbReference>
<dbReference type="NCBIfam" id="TIGR02122">
    <property type="entry name" value="TRAP_TAXI"/>
    <property type="match status" value="1"/>
</dbReference>
<sequence length="345" mass="35515">MKKKFSAVTALTLTLAMVLTACSGGGGGETTAAAGGNTEAAGETTQAAAPSGDAVKMTMGTGGTTGTYYAFGGVIANVLNAKDIGVNINVQSTGASKANIYLVNDGEADLAIVQNDVMDYAYNGTDLFAEEGAATEFATVAGLYAEVCQVVSTGDIKSIADLKGKRVSVGDAGSGVEFNARQILEAYGISFDDIEVNNLGFGDSSDALKDGKIDAFFCTAGAPTTAIVELATTNSINLLEIDDEHAAALAEAHPFYTTYPIPGGSYKGVDEDVQTVAIKATLICSPKLSEETVYNLTKALFDNQSEIAAAHAKGEELSLEYAVSGISVPFHPGAEKYFKEVGAIK</sequence>
<dbReference type="Gene3D" id="3.40.190.10">
    <property type="entry name" value="Periplasmic binding protein-like II"/>
    <property type="match status" value="2"/>
</dbReference>
<dbReference type="PANTHER" id="PTHR42941:SF1">
    <property type="entry name" value="SLL1037 PROTEIN"/>
    <property type="match status" value="1"/>
</dbReference>
<dbReference type="CDD" id="cd13567">
    <property type="entry name" value="PBP2_TtGluBP"/>
    <property type="match status" value="1"/>
</dbReference>
<organism evidence="2 3">
    <name type="scientific">Enterocloster hominis</name>
    <name type="common">ex Liu et al. 2021</name>
    <dbReference type="NCBI Taxonomy" id="2763663"/>
    <lineage>
        <taxon>Bacteria</taxon>
        <taxon>Bacillati</taxon>
        <taxon>Bacillota</taxon>
        <taxon>Clostridia</taxon>
        <taxon>Lachnospirales</taxon>
        <taxon>Lachnospiraceae</taxon>
        <taxon>Enterocloster</taxon>
    </lineage>
</organism>
<feature type="chain" id="PRO_5047209521" evidence="1">
    <location>
        <begin position="22"/>
        <end position="345"/>
    </location>
</feature>
<dbReference type="InterPro" id="IPR011852">
    <property type="entry name" value="TRAP_TAXI"/>
</dbReference>
<dbReference type="RefSeq" id="WP_262426689.1">
    <property type="nucleotide sequence ID" value="NZ_JACRTJ010000003.1"/>
</dbReference>
<dbReference type="Proteomes" id="UP000647491">
    <property type="component" value="Unassembled WGS sequence"/>
</dbReference>
<evidence type="ECO:0000313" key="2">
    <source>
        <dbReference type="EMBL" id="MBC8597806.1"/>
    </source>
</evidence>
<dbReference type="PANTHER" id="PTHR42941">
    <property type="entry name" value="SLL1037 PROTEIN"/>
    <property type="match status" value="1"/>
</dbReference>
<protein>
    <submittedName>
        <fullName evidence="2">TAXI family TRAP transporter solute-binding subunit</fullName>
    </submittedName>
</protein>
<accession>A0ABR7NQG5</accession>
<evidence type="ECO:0000313" key="3">
    <source>
        <dbReference type="Proteomes" id="UP000647491"/>
    </source>
</evidence>
<dbReference type="SUPFAM" id="SSF53850">
    <property type="entry name" value="Periplasmic binding protein-like II"/>
    <property type="match status" value="1"/>
</dbReference>
<keyword evidence="1" id="KW-0732">Signal</keyword>
<feature type="signal peptide" evidence="1">
    <location>
        <begin position="1"/>
        <end position="21"/>
    </location>
</feature>
<gene>
    <name evidence="2" type="ORF">H8708_00925</name>
</gene>
<dbReference type="EMBL" id="JACRTJ010000003">
    <property type="protein sequence ID" value="MBC8597806.1"/>
    <property type="molecule type" value="Genomic_DNA"/>
</dbReference>
<reference evidence="2 3" key="1">
    <citation type="submission" date="2020-08" db="EMBL/GenBank/DDBJ databases">
        <title>Genome public.</title>
        <authorList>
            <person name="Liu C."/>
            <person name="Sun Q."/>
        </authorList>
    </citation>
    <scope>NUCLEOTIDE SEQUENCE [LARGE SCALE GENOMIC DNA]</scope>
    <source>
        <strain evidence="2 3">BX10</strain>
    </source>
</reference>